<dbReference type="Proteomes" id="UP000326396">
    <property type="component" value="Linkage Group LG3"/>
</dbReference>
<dbReference type="AlphaFoldDB" id="A0A5N6N620"/>
<comment type="function">
    <text evidence="3">May glycosylate diterpenes or flavonols in leaves.</text>
</comment>
<evidence type="ECO:0000313" key="5">
    <source>
        <dbReference type="Proteomes" id="UP000326396"/>
    </source>
</evidence>
<keyword evidence="2" id="KW-0808">Transferase</keyword>
<dbReference type="Pfam" id="PF00201">
    <property type="entry name" value="UDPGT"/>
    <property type="match status" value="1"/>
</dbReference>
<dbReference type="OrthoDB" id="5835829at2759"/>
<proteinExistence type="inferred from homology"/>
<comment type="caution">
    <text evidence="4">The sequence shown here is derived from an EMBL/GenBank/DDBJ whole genome shotgun (WGS) entry which is preliminary data.</text>
</comment>
<dbReference type="EMBL" id="SZYD01000013">
    <property type="protein sequence ID" value="KAD4385412.1"/>
    <property type="molecule type" value="Genomic_DNA"/>
</dbReference>
<dbReference type="InterPro" id="IPR002213">
    <property type="entry name" value="UDP_glucos_trans"/>
</dbReference>
<dbReference type="PANTHER" id="PTHR48047">
    <property type="entry name" value="GLYCOSYLTRANSFERASE"/>
    <property type="match status" value="1"/>
</dbReference>
<evidence type="ECO:0000256" key="2">
    <source>
        <dbReference type="ARBA" id="ARBA00022679"/>
    </source>
</evidence>
<evidence type="ECO:0000313" key="4">
    <source>
        <dbReference type="EMBL" id="KAD4385412.1"/>
    </source>
</evidence>
<dbReference type="CDD" id="cd03784">
    <property type="entry name" value="GT1_Gtf-like"/>
    <property type="match status" value="1"/>
</dbReference>
<dbReference type="Gene3D" id="3.40.50.2000">
    <property type="entry name" value="Glycogen Phosphorylase B"/>
    <property type="match status" value="2"/>
</dbReference>
<dbReference type="SUPFAM" id="SSF53756">
    <property type="entry name" value="UDP-Glycosyltransferase/glycogen phosphorylase"/>
    <property type="match status" value="1"/>
</dbReference>
<name>A0A5N6N620_9ASTR</name>
<keyword evidence="5" id="KW-1185">Reference proteome</keyword>
<protein>
    <recommendedName>
        <fullName evidence="6">Glycosyltransferase</fullName>
    </recommendedName>
</protein>
<organism evidence="4 5">
    <name type="scientific">Mikania micrantha</name>
    <name type="common">bitter vine</name>
    <dbReference type="NCBI Taxonomy" id="192012"/>
    <lineage>
        <taxon>Eukaryota</taxon>
        <taxon>Viridiplantae</taxon>
        <taxon>Streptophyta</taxon>
        <taxon>Embryophyta</taxon>
        <taxon>Tracheophyta</taxon>
        <taxon>Spermatophyta</taxon>
        <taxon>Magnoliopsida</taxon>
        <taxon>eudicotyledons</taxon>
        <taxon>Gunneridae</taxon>
        <taxon>Pentapetalae</taxon>
        <taxon>asterids</taxon>
        <taxon>campanulids</taxon>
        <taxon>Asterales</taxon>
        <taxon>Asteraceae</taxon>
        <taxon>Asteroideae</taxon>
        <taxon>Heliantheae alliance</taxon>
        <taxon>Eupatorieae</taxon>
        <taxon>Mikania</taxon>
    </lineage>
</organism>
<sequence length="459" mass="51135">MSTPTSNTHLLLYSFPGAGHIIPLLDLTQHLLRRGLTITVMITAADTHLLNPLISLHPSSLHKLIYNEPEITPSPHHPLITKVISTQKLFDFIVQWFQSHPSPPVAIVSDFLLGWTSELASRLGIRRVVFSPSGAFSSSIIHTLWQSIDEIKARNHNRDDNFLLALQEIPNSPEFPWRHVPVIMRDYIKGDQDFESFRTGMLANMTSWGIMYNTFENLEGVYIDYMKKYVGHNTVWAVGPLLPEKDDPVAIMKRGGSSGSLLDHLFTWLDEKVDESVVYICFGSQVVLSERQMHALTGSLERSTVGFILCVKESGSSSLPVGFEDRMANRGLVVKDWVPQLAILRHPAVGLFITHCGWNSILEGIASGVMMLTWPMIADQFANAALLVDEMGVGKRACEGGPESVPDVVELAQLMDESLSGNRPERVKIKELKRAATKAVKQGTSTRDLDVFVELISEM</sequence>
<accession>A0A5N6N620</accession>
<dbReference type="GO" id="GO:0035251">
    <property type="term" value="F:UDP-glucosyltransferase activity"/>
    <property type="evidence" value="ECO:0007669"/>
    <property type="project" value="TreeGrafter"/>
</dbReference>
<evidence type="ECO:0000256" key="1">
    <source>
        <dbReference type="ARBA" id="ARBA00009995"/>
    </source>
</evidence>
<reference evidence="4 5" key="1">
    <citation type="submission" date="2019-05" db="EMBL/GenBank/DDBJ databases">
        <title>Mikania micrantha, genome provides insights into the molecular mechanism of rapid growth.</title>
        <authorList>
            <person name="Liu B."/>
        </authorList>
    </citation>
    <scope>NUCLEOTIDE SEQUENCE [LARGE SCALE GENOMIC DNA]</scope>
    <source>
        <strain evidence="4">NLD-2019</strain>
        <tissue evidence="4">Leaf</tissue>
    </source>
</reference>
<evidence type="ECO:0008006" key="6">
    <source>
        <dbReference type="Google" id="ProtNLM"/>
    </source>
</evidence>
<comment type="similarity">
    <text evidence="1">Belongs to the UDP-glycosyltransferase family.</text>
</comment>
<dbReference type="FunFam" id="3.40.50.2000:FF:000056">
    <property type="entry name" value="Glycosyltransferase"/>
    <property type="match status" value="1"/>
</dbReference>
<evidence type="ECO:0000256" key="3">
    <source>
        <dbReference type="ARBA" id="ARBA00053747"/>
    </source>
</evidence>
<dbReference type="PANTHER" id="PTHR48047:SF118">
    <property type="entry name" value="HEXOSYLTRANSFERASE-RELATED"/>
    <property type="match status" value="1"/>
</dbReference>
<gene>
    <name evidence="4" type="ORF">E3N88_25580</name>
</gene>